<comment type="catalytic activity">
    <reaction evidence="12 13">
        <text>DNA(n) + a 2'-deoxyribonucleoside 5'-triphosphate = DNA(n+1) + diphosphate</text>
        <dbReference type="Rhea" id="RHEA:22508"/>
        <dbReference type="Rhea" id="RHEA-COMP:17339"/>
        <dbReference type="Rhea" id="RHEA-COMP:17340"/>
        <dbReference type="ChEBI" id="CHEBI:33019"/>
        <dbReference type="ChEBI" id="CHEBI:61560"/>
        <dbReference type="ChEBI" id="CHEBI:173112"/>
        <dbReference type="EC" id="2.7.7.7"/>
    </reaction>
</comment>
<evidence type="ECO:0000256" key="2">
    <source>
        <dbReference type="ARBA" id="ARBA00007391"/>
    </source>
</evidence>
<dbReference type="InterPro" id="IPR011708">
    <property type="entry name" value="DNA_pol3_alpha_NTPase_dom"/>
</dbReference>
<keyword evidence="5 13" id="KW-0963">Cytoplasm</keyword>
<dbReference type="InterPro" id="IPR004365">
    <property type="entry name" value="NA-bd_OB_tRNA"/>
</dbReference>
<dbReference type="InterPro" id="IPR004013">
    <property type="entry name" value="PHP_dom"/>
</dbReference>
<evidence type="ECO:0000256" key="6">
    <source>
        <dbReference type="ARBA" id="ARBA00022679"/>
    </source>
</evidence>
<evidence type="ECO:0000256" key="11">
    <source>
        <dbReference type="ARBA" id="ARBA00023204"/>
    </source>
</evidence>
<dbReference type="SMART" id="SM00481">
    <property type="entry name" value="POLIIIAc"/>
    <property type="match status" value="1"/>
</dbReference>
<dbReference type="InterPro" id="IPR029460">
    <property type="entry name" value="DNAPol_HHH"/>
</dbReference>
<evidence type="ECO:0000256" key="4">
    <source>
        <dbReference type="ARBA" id="ARBA00017273"/>
    </source>
</evidence>
<organism evidence="15 16">
    <name type="scientific">Rhodopirellula bahusiensis</name>
    <dbReference type="NCBI Taxonomy" id="2014065"/>
    <lineage>
        <taxon>Bacteria</taxon>
        <taxon>Pseudomonadati</taxon>
        <taxon>Planctomycetota</taxon>
        <taxon>Planctomycetia</taxon>
        <taxon>Pirellulales</taxon>
        <taxon>Pirellulaceae</taxon>
        <taxon>Rhodopirellula</taxon>
    </lineage>
</organism>
<dbReference type="EC" id="2.7.7.7" evidence="3 13"/>
<dbReference type="AlphaFoldDB" id="A0A2G1WBD9"/>
<sequence>MGKRSRIRDNCPAMRYVELHCRSNFSFLDGASHPDELVQRAAELGYEGLAITDRESIAGVVRGFSPAQELGLQYIVGTQVHPTDAPPMVLWPSDRDAYGRMCRMLSTGRMRCEKGRCELSFADIAEHSQGILAGVIATDESRSIEDHHTHVNDSRQFLRGPFRDVFDDRGYLLASFHRGVDDAAKATWLRDLSLATDVPLLACGDVRYHSAERMALHDCVVAISKGKSVEQIQSERLVNSQHHLRSLDEIAELYRDVPDAVARTVEVAQRCTFTLDQLKYEYPVELAPEGMTPIEHLKRLTWEGARGRWPSGVPEKVIETLRHEVTLIEDLQYEAYFLTVWDLVRFARKRKILCQGRGSAANSVVCYCLGITAVDPTHTDLLFERFISRERGEAPDIDVDFEHQRREEVLQYLYEKYGRDRAGMTAVVTCYRAKSAIREVGKALSISPDIIDAVAKLAGSYGRNPELPERCRDAGLDPDTPLGRRFLYLTETLIGFPRHLSQHVGGMVMTAGSLCELCVTENAAMPGRSVIQWNKDDLDDIGILKVDILALGMLSAIRRCFELVKNHHDRELSLSTIPPADTPTYDMICAADTMGVFQIESRAQMSMLPRLKPRCYYDLVIEVAIVRPGPIQGNMVHPFLAARENPAEAKYPNNAIRKVLEKTLGVPIFQEQAMKLAVVAAGFTPGEADQLRRAMAAWRRPGVIDRFRTKLLKGMQANGLNGEFAENVFRQIRGFGEYGFPESHAASFALLVYASCYLKRHYPAAFCAALLDSQPMGFYAPSQLIRDAQQHGVQVLPVDINDSDIRSKLLPDPNRSQPKIRLGLQMIRGLPSAVADRILAVRNSDGPFKNLHDLTTRAKLSRSNIATLADADALASIAQDRRAAVWQSLAQDDSGDSMPLLADLDPDCSVPEELAPMSPAEEVKNDYATTGLSLKAHPVSFWRDDLDALRCKRASDLPKLRDGVHVRVAGLVLMRQRPGTAKGITFVTLEDETGSMNLVLFAQVWKRFFKIARASDAWIVDGKLENKQGIIHVIVGRVEDLSEKATGLRVPRRDFH</sequence>
<dbReference type="NCBIfam" id="NF004225">
    <property type="entry name" value="PRK05672.1"/>
    <property type="match status" value="1"/>
</dbReference>
<dbReference type="NCBIfam" id="TIGR00594">
    <property type="entry name" value="polc"/>
    <property type="match status" value="1"/>
</dbReference>
<comment type="function">
    <text evidence="13">DNA polymerase involved in damage-induced mutagenesis and translesion synthesis (TLS). It is not the major replicative DNA polymerase.</text>
</comment>
<accession>A0A2G1WBD9</accession>
<evidence type="ECO:0000313" key="15">
    <source>
        <dbReference type="EMBL" id="PHQ36348.1"/>
    </source>
</evidence>
<evidence type="ECO:0000256" key="13">
    <source>
        <dbReference type="HAMAP-Rule" id="MF_01902"/>
    </source>
</evidence>
<dbReference type="GO" id="GO:0003887">
    <property type="term" value="F:DNA-directed DNA polymerase activity"/>
    <property type="evidence" value="ECO:0007669"/>
    <property type="project" value="UniProtKB-UniRule"/>
</dbReference>
<name>A0A2G1WBD9_9BACT</name>
<keyword evidence="8 13" id="KW-0235">DNA replication</keyword>
<dbReference type="GO" id="GO:0005737">
    <property type="term" value="C:cytoplasm"/>
    <property type="evidence" value="ECO:0007669"/>
    <property type="project" value="UniProtKB-SubCell"/>
</dbReference>
<evidence type="ECO:0000256" key="7">
    <source>
        <dbReference type="ARBA" id="ARBA00022695"/>
    </source>
</evidence>
<dbReference type="InterPro" id="IPR003141">
    <property type="entry name" value="Pol/His_phosphatase_N"/>
</dbReference>
<dbReference type="GO" id="GO:0003676">
    <property type="term" value="F:nucleic acid binding"/>
    <property type="evidence" value="ECO:0007669"/>
    <property type="project" value="InterPro"/>
</dbReference>
<evidence type="ECO:0000256" key="8">
    <source>
        <dbReference type="ARBA" id="ARBA00022705"/>
    </source>
</evidence>
<dbReference type="Gene3D" id="1.10.150.870">
    <property type="match status" value="1"/>
</dbReference>
<evidence type="ECO:0000256" key="9">
    <source>
        <dbReference type="ARBA" id="ARBA00022763"/>
    </source>
</evidence>
<evidence type="ECO:0000256" key="12">
    <source>
        <dbReference type="ARBA" id="ARBA00049244"/>
    </source>
</evidence>
<protein>
    <recommendedName>
        <fullName evidence="4 13">Error-prone DNA polymerase</fullName>
        <ecNumber evidence="3 13">2.7.7.7</ecNumber>
    </recommendedName>
</protein>
<evidence type="ECO:0000256" key="10">
    <source>
        <dbReference type="ARBA" id="ARBA00022932"/>
    </source>
</evidence>
<dbReference type="PANTHER" id="PTHR32294:SF4">
    <property type="entry name" value="ERROR-PRONE DNA POLYMERASE"/>
    <property type="match status" value="1"/>
</dbReference>
<keyword evidence="7 13" id="KW-0548">Nucleotidyltransferase</keyword>
<dbReference type="Pfam" id="PF14579">
    <property type="entry name" value="HHH_6"/>
    <property type="match status" value="1"/>
</dbReference>
<comment type="subcellular location">
    <subcellularLocation>
        <location evidence="1 13">Cytoplasm</location>
    </subcellularLocation>
</comment>
<keyword evidence="11 13" id="KW-0234">DNA repair</keyword>
<dbReference type="Pfam" id="PF07733">
    <property type="entry name" value="DNA_pol3_alpha"/>
    <property type="match status" value="1"/>
</dbReference>
<proteinExistence type="inferred from homology"/>
<keyword evidence="6 13" id="KW-0808">Transferase</keyword>
<reference evidence="15 16" key="1">
    <citation type="submission" date="2017-06" db="EMBL/GenBank/DDBJ databases">
        <title>Description of Rhodopirellula bahusiensis sp. nov.</title>
        <authorList>
            <person name="Kizina J."/>
            <person name="Harder J."/>
        </authorList>
    </citation>
    <scope>NUCLEOTIDE SEQUENCE [LARGE SCALE GENOMIC DNA]</scope>
    <source>
        <strain evidence="15 16">SWK21</strain>
    </source>
</reference>
<comment type="similarity">
    <text evidence="2 13">Belongs to the DNA polymerase type-C family. DnaE2 subfamily.</text>
</comment>
<dbReference type="GO" id="GO:0008408">
    <property type="term" value="F:3'-5' exonuclease activity"/>
    <property type="evidence" value="ECO:0007669"/>
    <property type="project" value="InterPro"/>
</dbReference>
<dbReference type="HAMAP" id="MF_01902">
    <property type="entry name" value="DNApol_error_prone"/>
    <property type="match status" value="1"/>
</dbReference>
<gene>
    <name evidence="13" type="primary">dnaE2</name>
    <name evidence="15" type="ORF">CEE69_02780</name>
</gene>
<dbReference type="GO" id="GO:0006260">
    <property type="term" value="P:DNA replication"/>
    <property type="evidence" value="ECO:0007669"/>
    <property type="project" value="UniProtKB-KW"/>
</dbReference>
<dbReference type="InterPro" id="IPR023073">
    <property type="entry name" value="DnaE2"/>
</dbReference>
<dbReference type="SUPFAM" id="SSF89550">
    <property type="entry name" value="PHP domain-like"/>
    <property type="match status" value="1"/>
</dbReference>
<evidence type="ECO:0000313" key="16">
    <source>
        <dbReference type="Proteomes" id="UP000225740"/>
    </source>
</evidence>
<dbReference type="OrthoDB" id="9803237at2"/>
<keyword evidence="16" id="KW-1185">Reference proteome</keyword>
<dbReference type="InterPro" id="IPR016195">
    <property type="entry name" value="Pol/histidinol_Pase-like"/>
</dbReference>
<evidence type="ECO:0000256" key="1">
    <source>
        <dbReference type="ARBA" id="ARBA00004496"/>
    </source>
</evidence>
<evidence type="ECO:0000259" key="14">
    <source>
        <dbReference type="SMART" id="SM00481"/>
    </source>
</evidence>
<keyword evidence="10 13" id="KW-0239">DNA-directed DNA polymerase</keyword>
<dbReference type="CDD" id="cd04485">
    <property type="entry name" value="DnaE_OBF"/>
    <property type="match status" value="1"/>
</dbReference>
<dbReference type="Pfam" id="PF01336">
    <property type="entry name" value="tRNA_anti-codon"/>
    <property type="match status" value="1"/>
</dbReference>
<comment type="caution">
    <text evidence="15">The sequence shown here is derived from an EMBL/GenBank/DDBJ whole genome shotgun (WGS) entry which is preliminary data.</text>
</comment>
<dbReference type="CDD" id="cd07434">
    <property type="entry name" value="PHP_PolIIIA_DnaE2"/>
    <property type="match status" value="1"/>
</dbReference>
<evidence type="ECO:0000256" key="3">
    <source>
        <dbReference type="ARBA" id="ARBA00012417"/>
    </source>
</evidence>
<dbReference type="GO" id="GO:0006281">
    <property type="term" value="P:DNA repair"/>
    <property type="evidence" value="ECO:0007669"/>
    <property type="project" value="UniProtKB-UniRule"/>
</dbReference>
<dbReference type="InterPro" id="IPR004805">
    <property type="entry name" value="DnaE2/DnaE/PolC"/>
</dbReference>
<evidence type="ECO:0000256" key="5">
    <source>
        <dbReference type="ARBA" id="ARBA00022490"/>
    </source>
</evidence>
<keyword evidence="9 13" id="KW-0227">DNA damage</keyword>
<dbReference type="Pfam" id="PF02811">
    <property type="entry name" value="PHP"/>
    <property type="match status" value="1"/>
</dbReference>
<feature type="domain" description="Polymerase/histidinol phosphatase N-terminal" evidence="14">
    <location>
        <begin position="17"/>
        <end position="84"/>
    </location>
</feature>
<dbReference type="Proteomes" id="UP000225740">
    <property type="component" value="Unassembled WGS sequence"/>
</dbReference>
<dbReference type="Gene3D" id="3.20.20.140">
    <property type="entry name" value="Metal-dependent hydrolases"/>
    <property type="match status" value="1"/>
</dbReference>
<dbReference type="PANTHER" id="PTHR32294">
    <property type="entry name" value="DNA POLYMERASE III SUBUNIT ALPHA"/>
    <property type="match status" value="1"/>
</dbReference>
<dbReference type="Pfam" id="PF17657">
    <property type="entry name" value="DNA_pol3_finger"/>
    <property type="match status" value="1"/>
</dbReference>
<dbReference type="InterPro" id="IPR040982">
    <property type="entry name" value="DNA_pol3_finger"/>
</dbReference>
<dbReference type="EMBL" id="NIZW01000002">
    <property type="protein sequence ID" value="PHQ36348.1"/>
    <property type="molecule type" value="Genomic_DNA"/>
</dbReference>